<organism evidence="3 4">
    <name type="scientific">Rattus norvegicus</name>
    <name type="common">Rat</name>
    <dbReference type="NCBI Taxonomy" id="10116"/>
    <lineage>
        <taxon>Eukaryota</taxon>
        <taxon>Metazoa</taxon>
        <taxon>Chordata</taxon>
        <taxon>Craniata</taxon>
        <taxon>Vertebrata</taxon>
        <taxon>Euteleostomi</taxon>
        <taxon>Mammalia</taxon>
        <taxon>Eutheria</taxon>
        <taxon>Euarchontoglires</taxon>
        <taxon>Glires</taxon>
        <taxon>Rodentia</taxon>
        <taxon>Myomorpha</taxon>
        <taxon>Muroidea</taxon>
        <taxon>Muridae</taxon>
        <taxon>Murinae</taxon>
        <taxon>Rattus</taxon>
    </lineage>
</organism>
<dbReference type="AlphaFoldDB" id="A6K7A6"/>
<sequence length="85" mass="8939">MVTWHVMSGVGVFPLVVTSGCSEAARFGAFSRDGFSDCSCACENKVKGSWGAEGTGPVTGQGSPAASVSDAALFFFFFFFFFLLT</sequence>
<keyword evidence="1" id="KW-0812">Transmembrane</keyword>
<dbReference type="EMBL" id="CH474026">
    <property type="protein sequence ID" value="EDL95113.1"/>
    <property type="molecule type" value="Genomic_DNA"/>
</dbReference>
<dbReference type="Proteomes" id="UP000234681">
    <property type="component" value="Chromosome 3"/>
</dbReference>
<evidence type="ECO:0000313" key="4">
    <source>
        <dbReference type="Proteomes" id="UP000234681"/>
    </source>
</evidence>
<proteinExistence type="predicted"/>
<feature type="signal peptide" evidence="2">
    <location>
        <begin position="1"/>
        <end position="24"/>
    </location>
</feature>
<gene>
    <name evidence="3" type="ORF">rCG_27512</name>
</gene>
<keyword evidence="1" id="KW-1133">Transmembrane helix</keyword>
<accession>A6K7A6</accession>
<keyword evidence="1" id="KW-0472">Membrane</keyword>
<keyword evidence="2" id="KW-0732">Signal</keyword>
<reference evidence="3 4" key="1">
    <citation type="submission" date="2005-09" db="EMBL/GenBank/DDBJ databases">
        <authorList>
            <person name="Mural R.J."/>
            <person name="Li P.W."/>
            <person name="Adams M.D."/>
            <person name="Amanatides P.G."/>
            <person name="Baden-Tillson H."/>
            <person name="Barnstead M."/>
            <person name="Chin S.H."/>
            <person name="Dew I."/>
            <person name="Evans C.A."/>
            <person name="Ferriera S."/>
            <person name="Flanigan M."/>
            <person name="Fosler C."/>
            <person name="Glodek A."/>
            <person name="Gu Z."/>
            <person name="Holt R.A."/>
            <person name="Jennings D."/>
            <person name="Kraft C.L."/>
            <person name="Lu F."/>
            <person name="Nguyen T."/>
            <person name="Nusskern D.R."/>
            <person name="Pfannkoch C.M."/>
            <person name="Sitter C."/>
            <person name="Sutton G.G."/>
            <person name="Venter J.C."/>
            <person name="Wang Z."/>
            <person name="Woodage T."/>
            <person name="Zheng X.H."/>
            <person name="Zhong F."/>
        </authorList>
    </citation>
    <scope>NUCLEOTIDE SEQUENCE [LARGE SCALE GENOMIC DNA]</scope>
    <source>
        <strain>BN</strain>
        <strain evidence="4">Sprague-Dawley</strain>
    </source>
</reference>
<evidence type="ECO:0000256" key="2">
    <source>
        <dbReference type="SAM" id="SignalP"/>
    </source>
</evidence>
<protein>
    <submittedName>
        <fullName evidence="3">RCG27512</fullName>
    </submittedName>
</protein>
<feature type="transmembrane region" description="Helical" evidence="1">
    <location>
        <begin position="65"/>
        <end position="84"/>
    </location>
</feature>
<feature type="chain" id="PRO_5039950198" evidence="2">
    <location>
        <begin position="25"/>
        <end position="85"/>
    </location>
</feature>
<name>A6K7A6_RAT</name>
<evidence type="ECO:0000313" key="3">
    <source>
        <dbReference type="EMBL" id="EDL95113.1"/>
    </source>
</evidence>
<evidence type="ECO:0000256" key="1">
    <source>
        <dbReference type="SAM" id="Phobius"/>
    </source>
</evidence>